<feature type="compositionally biased region" description="Acidic residues" evidence="13">
    <location>
        <begin position="160"/>
        <end position="169"/>
    </location>
</feature>
<dbReference type="FunFam" id="1.10.274.100:FF:000006">
    <property type="entry name" value="DNA-directed RNA polymerase subunit"/>
    <property type="match status" value="1"/>
</dbReference>
<dbReference type="InterPro" id="IPR042102">
    <property type="entry name" value="RNA_pol_Rpb1_3_sf"/>
</dbReference>
<reference evidence="15 16" key="1">
    <citation type="journal article" date="2016" name="Mol. Biol. Evol.">
        <title>Comparative Genomics of Early-Diverging Mushroom-Forming Fungi Provides Insights into the Origins of Lignocellulose Decay Capabilities.</title>
        <authorList>
            <person name="Nagy L.G."/>
            <person name="Riley R."/>
            <person name="Tritt A."/>
            <person name="Adam C."/>
            <person name="Daum C."/>
            <person name="Floudas D."/>
            <person name="Sun H."/>
            <person name="Yadav J.S."/>
            <person name="Pangilinan J."/>
            <person name="Larsson K.H."/>
            <person name="Matsuura K."/>
            <person name="Barry K."/>
            <person name="Labutti K."/>
            <person name="Kuo R."/>
            <person name="Ohm R.A."/>
            <person name="Bhattacharya S.S."/>
            <person name="Shirouzu T."/>
            <person name="Yoshinaga Y."/>
            <person name="Martin F.M."/>
            <person name="Grigoriev I.V."/>
            <person name="Hibbett D.S."/>
        </authorList>
    </citation>
    <scope>NUCLEOTIDE SEQUENCE [LARGE SCALE GENOMIC DNA]</scope>
    <source>
        <strain evidence="15 16">TUFC12733</strain>
    </source>
</reference>
<dbReference type="Gene3D" id="4.10.860.120">
    <property type="entry name" value="RNA polymerase II, clamp domain"/>
    <property type="match status" value="1"/>
</dbReference>
<evidence type="ECO:0000256" key="9">
    <source>
        <dbReference type="ARBA" id="ARBA00023163"/>
    </source>
</evidence>
<dbReference type="FunFam" id="4.10.860.120:FF:000006">
    <property type="entry name" value="DNA-directed RNA polymerase subunit"/>
    <property type="match status" value="1"/>
</dbReference>
<protein>
    <recommendedName>
        <fullName evidence="12">DNA-directed RNA polymerase subunit</fullName>
        <ecNumber evidence="12">2.7.7.6</ecNumber>
    </recommendedName>
</protein>
<keyword evidence="6" id="KW-0479">Metal-binding</keyword>
<evidence type="ECO:0000313" key="15">
    <source>
        <dbReference type="EMBL" id="KZO96375.1"/>
    </source>
</evidence>
<keyword evidence="3 12" id="KW-0240">DNA-directed RNA polymerase</keyword>
<dbReference type="Pfam" id="PF05000">
    <property type="entry name" value="RNA_pol_Rpb1_4"/>
    <property type="match status" value="1"/>
</dbReference>
<evidence type="ECO:0000256" key="6">
    <source>
        <dbReference type="ARBA" id="ARBA00022723"/>
    </source>
</evidence>
<comment type="similarity">
    <text evidence="2 12">Belongs to the RNA polymerase beta' chain family.</text>
</comment>
<evidence type="ECO:0000259" key="14">
    <source>
        <dbReference type="SMART" id="SM00663"/>
    </source>
</evidence>
<evidence type="ECO:0000256" key="7">
    <source>
        <dbReference type="ARBA" id="ARBA00022833"/>
    </source>
</evidence>
<keyword evidence="8" id="KW-0460">Magnesium</keyword>
<dbReference type="InterPro" id="IPR038120">
    <property type="entry name" value="Rpb1_funnel_sf"/>
</dbReference>
<dbReference type="Pfam" id="PF04983">
    <property type="entry name" value="RNA_pol_Rpb1_3"/>
    <property type="match status" value="1"/>
</dbReference>
<feature type="region of interest" description="Disordered" evidence="13">
    <location>
        <begin position="280"/>
        <end position="315"/>
    </location>
</feature>
<dbReference type="InterPro" id="IPR045867">
    <property type="entry name" value="DNA-dir_RpoC_beta_prime"/>
</dbReference>
<keyword evidence="4 12" id="KW-0808">Transferase</keyword>
<dbReference type="Gene3D" id="3.30.70.2850">
    <property type="match status" value="1"/>
</dbReference>
<feature type="domain" description="RNA polymerase N-terminal" evidence="14">
    <location>
        <begin position="387"/>
        <end position="726"/>
    </location>
</feature>
<gene>
    <name evidence="15" type="ORF">CALVIDRAFT_537148</name>
</gene>
<evidence type="ECO:0000256" key="13">
    <source>
        <dbReference type="SAM" id="MobiDB-lite"/>
    </source>
</evidence>
<feature type="compositionally biased region" description="Acidic residues" evidence="13">
    <location>
        <begin position="1402"/>
        <end position="1416"/>
    </location>
</feature>
<dbReference type="Gene3D" id="1.10.132.30">
    <property type="match status" value="1"/>
</dbReference>
<dbReference type="FunFam" id="2.40.40.20:FF:000019">
    <property type="entry name" value="DNA-directed RNA polymerase II subunit RPB1"/>
    <property type="match status" value="1"/>
</dbReference>
<dbReference type="STRING" id="1330018.A0A167M654"/>
<comment type="catalytic activity">
    <reaction evidence="11 12">
        <text>RNA(n) + a ribonucleoside 5'-triphosphate = RNA(n+1) + diphosphate</text>
        <dbReference type="Rhea" id="RHEA:21248"/>
        <dbReference type="Rhea" id="RHEA-COMP:14527"/>
        <dbReference type="Rhea" id="RHEA-COMP:17342"/>
        <dbReference type="ChEBI" id="CHEBI:33019"/>
        <dbReference type="ChEBI" id="CHEBI:61557"/>
        <dbReference type="ChEBI" id="CHEBI:140395"/>
        <dbReference type="EC" id="2.7.7.6"/>
    </reaction>
</comment>
<feature type="compositionally biased region" description="Basic and acidic residues" evidence="13">
    <location>
        <begin position="488"/>
        <end position="498"/>
    </location>
</feature>
<sequence>MDIAHPLPTSVQSISFSFLATDDVRRISVKQITNPVLLDDLNRPTLGGLYDPALGPSGKNDICATCRLTYFTCPGHFGHIELPAPVYHPLFMIPCYTLLRTCCLYCHKFKVSRATVARYVAKLRLLEYGLLEAALSVDEITPLLKSQVTSMPMPAPTSDSDSEPGDEVQESETELINRLNVFVMMSLQLASQGQGAKRDQYKDSMVFQARKGVIAQWWKDAVVRKCSSCGAFGNTFRKEGHTKLIMYSLARKHQDINDQRGLKLEDVYLTQPKIESERASAAAAVASGDVKMRDADDASETESSGPETPDDDDDPMEAVEEVLPKAANGAMKTSRGRSERVLSPSEVRAHLRLLFNKEPTLCALLYGRHGAYSSLSPRTGLPSASADIFFLSVLPVPPTRFRPPAKMGEQLFEHPQNELLARVLQTSYRIRDVNVQLAEVSRKGSEAGPLERDRLFAALLERLIQLQVDVNSFMDSSKNPQPVRQGKKPPEGVKQRLEKKEGLFRMNMMGKRVNYAARSVISPDVNIETSEIGIPPVFARKLTFAEPVTAYNVQELRQLVMNGPRNYPGATMVEYEDGSHQSLHTMNEQQRLAIANQLLTPMPARGVEHQGMMRQGWVNKKVYRHLRNGDMLLLNRQPTLHKPSIMAHKAKVLKGEKTIRLHYANCESYNADFDGDEMNIHFAQNHIARAEAMSIANTDNQYLVPKTGEPLRGLIQDHVVSAFFMTAQDTFFTREEYQQLIYGALRPEENYSGEGRVVTVPPTIWKPRALWTGKQIITTILKNITPNNAKGLNLTAKAKIRGDLWRKGSEEGTVLLIDGELLTGIIDKAQIGASAHGITHSVFELYGPETAGKLISIFGRLFTKFLQHRGFTCRMDDLLLSPEGEQARKKLMQDGLSLGLKAAISNFPDLAEMDPDEAAGQVKERMASILRDDTKMAGLDMTYRGELNQLTENIEKACLPGGLVRPFPVNHMQAMIMAGAKGKPVNARQISSSLGQQDLEGRRPPVMISGKTLPSFQAFETSAEAGGYVASRFLTGLRPQEFYFHCMAGREGLIDTAVKTSRSGYLQRCLVKHLEGARVHYDHTVRSSDNSVLQFQYGGDGLDVVKQTQLTQFNFAVENLESYVNLTKPKSLWNVLDLETASIHMKKALKKPRKHPPVMEKYSPSRFLGATSEAFARDVEAYVEKNPHGVLKKKVADGEYGMTPKAFRSLMNVRYMRSLVQPGEAVGLLAAQCIGEPSTQMTLNTFHFAGHGAANVTLGIPRLREIVMTASTQPKTPNMTILMKTSDSPTAAIAAKAQRICQAISRVTLADLVRQITVKERIETASHPGVTSRHKTYTVTLDLFSKEEYKEEHNITPKQVLASLAAIFSNVLKKEIATELKKISADLKGQASGIGKGKAPIDDEGLAGPDQDDDDAEPRPATRAGNDDAMSEGDGDNDDEKRAAQLRQQATYDDERSDQSDDEGMFDDAAIDAEFADEDEDEAGRDMNPDEIAQEALLDAQTDESKDLFIKTVPQATSFNFKKGTWCEFDLQFPLSAPKLLLVGLIERCCSASVVRELPGLQNCFVVADDRAKRNLQTVAGEAGSRVDLSQIQLMTNGCNFPALWQILDESVDVDHIYSNDINAVLQHYGVEMARYGIVQEIRAVFETYGIEVNFRHLRLIADYMTFDGGYKPFNRSGIATSSSPLLKASYETTAAFLSDATLYGDFDDLTSPSGTIVIGKPSNIGTGIFDIVAPVA</sequence>
<dbReference type="Gene3D" id="1.10.150.390">
    <property type="match status" value="1"/>
</dbReference>
<dbReference type="Pfam" id="PF04997">
    <property type="entry name" value="RNA_pol_Rpb1_1"/>
    <property type="match status" value="1"/>
</dbReference>
<accession>A0A167M654</accession>
<feature type="region of interest" description="Disordered" evidence="13">
    <location>
        <begin position="475"/>
        <end position="498"/>
    </location>
</feature>
<keyword evidence="9 12" id="KW-0804">Transcription</keyword>
<dbReference type="InterPro" id="IPR007066">
    <property type="entry name" value="RNA_pol_Rpb1_3"/>
</dbReference>
<feature type="region of interest" description="Disordered" evidence="13">
    <location>
        <begin position="149"/>
        <end position="169"/>
    </location>
</feature>
<dbReference type="OrthoDB" id="270392at2759"/>
<evidence type="ECO:0000256" key="3">
    <source>
        <dbReference type="ARBA" id="ARBA00022478"/>
    </source>
</evidence>
<dbReference type="InterPro" id="IPR044893">
    <property type="entry name" value="RNA_pol_Rpb1_clamp_domain"/>
</dbReference>
<dbReference type="Proteomes" id="UP000076738">
    <property type="component" value="Unassembled WGS sequence"/>
</dbReference>
<evidence type="ECO:0000256" key="10">
    <source>
        <dbReference type="ARBA" id="ARBA00023242"/>
    </source>
</evidence>
<dbReference type="GO" id="GO:0003677">
    <property type="term" value="F:DNA binding"/>
    <property type="evidence" value="ECO:0007669"/>
    <property type="project" value="InterPro"/>
</dbReference>
<dbReference type="GO" id="GO:0003899">
    <property type="term" value="F:DNA-directed RNA polymerase activity"/>
    <property type="evidence" value="ECO:0007669"/>
    <property type="project" value="UniProtKB-EC"/>
</dbReference>
<evidence type="ECO:0000256" key="12">
    <source>
        <dbReference type="RuleBase" id="RU004279"/>
    </source>
</evidence>
<dbReference type="Pfam" id="PF00623">
    <property type="entry name" value="RNA_pol_Rpb1_2"/>
    <property type="match status" value="1"/>
</dbReference>
<feature type="region of interest" description="Disordered" evidence="13">
    <location>
        <begin position="1389"/>
        <end position="1441"/>
    </location>
</feature>
<evidence type="ECO:0000256" key="1">
    <source>
        <dbReference type="ARBA" id="ARBA00004123"/>
    </source>
</evidence>
<evidence type="ECO:0000313" key="16">
    <source>
        <dbReference type="Proteomes" id="UP000076738"/>
    </source>
</evidence>
<dbReference type="SMART" id="SM00663">
    <property type="entry name" value="RPOLA_N"/>
    <property type="match status" value="1"/>
</dbReference>
<dbReference type="Gene3D" id="1.10.274.100">
    <property type="entry name" value="RNA polymerase Rpb1, domain 3"/>
    <property type="match status" value="1"/>
</dbReference>
<dbReference type="Gene3D" id="1.10.357.120">
    <property type="match status" value="1"/>
</dbReference>
<comment type="function">
    <text evidence="12">DNA-dependent RNA polymerase catalyzes the transcription of DNA into RNA using the four ribonucleoside triphosphates as substrates.</text>
</comment>
<dbReference type="EMBL" id="KV417284">
    <property type="protein sequence ID" value="KZO96375.1"/>
    <property type="molecule type" value="Genomic_DNA"/>
</dbReference>
<dbReference type="SUPFAM" id="SSF64484">
    <property type="entry name" value="beta and beta-prime subunits of DNA dependent RNA-polymerase"/>
    <property type="match status" value="1"/>
</dbReference>
<keyword evidence="16" id="KW-1185">Reference proteome</keyword>
<dbReference type="InterPro" id="IPR015699">
    <property type="entry name" value="DNA-dir_RNA_pol1_lsu_N"/>
</dbReference>
<evidence type="ECO:0000256" key="11">
    <source>
        <dbReference type="ARBA" id="ARBA00048552"/>
    </source>
</evidence>
<dbReference type="Gene3D" id="3.30.1490.180">
    <property type="entry name" value="RNA polymerase ii"/>
    <property type="match status" value="1"/>
</dbReference>
<dbReference type="CDD" id="cd02735">
    <property type="entry name" value="RNAP_I_Rpa1_C"/>
    <property type="match status" value="1"/>
</dbReference>
<keyword evidence="10" id="KW-0539">Nucleus</keyword>
<dbReference type="FunFam" id="3.30.1490.180:FF:000003">
    <property type="entry name" value="DNA-directed RNA polymerase subunit"/>
    <property type="match status" value="1"/>
</dbReference>
<evidence type="ECO:0000256" key="5">
    <source>
        <dbReference type="ARBA" id="ARBA00022695"/>
    </source>
</evidence>
<proteinExistence type="inferred from homology"/>
<evidence type="ECO:0000256" key="2">
    <source>
        <dbReference type="ARBA" id="ARBA00006460"/>
    </source>
</evidence>
<dbReference type="Gene3D" id="2.40.40.20">
    <property type="match status" value="1"/>
</dbReference>
<dbReference type="InterPro" id="IPR007083">
    <property type="entry name" value="RNA_pol_Rpb1_4"/>
</dbReference>
<dbReference type="Gene3D" id="6.10.250.2940">
    <property type="match status" value="1"/>
</dbReference>
<evidence type="ECO:0000256" key="4">
    <source>
        <dbReference type="ARBA" id="ARBA00022679"/>
    </source>
</evidence>
<dbReference type="CDD" id="cd01435">
    <property type="entry name" value="RNAP_I_RPA1_N"/>
    <property type="match status" value="1"/>
</dbReference>
<dbReference type="GO" id="GO:0005736">
    <property type="term" value="C:RNA polymerase I complex"/>
    <property type="evidence" value="ECO:0007669"/>
    <property type="project" value="TreeGrafter"/>
</dbReference>
<dbReference type="GO" id="GO:0006351">
    <property type="term" value="P:DNA-templated transcription"/>
    <property type="evidence" value="ECO:0007669"/>
    <property type="project" value="InterPro"/>
</dbReference>
<dbReference type="InterPro" id="IPR000722">
    <property type="entry name" value="RNA_pol_asu"/>
</dbReference>
<evidence type="ECO:0000256" key="8">
    <source>
        <dbReference type="ARBA" id="ARBA00022842"/>
    </source>
</evidence>
<organism evidence="15 16">
    <name type="scientific">Calocera viscosa (strain TUFC12733)</name>
    <dbReference type="NCBI Taxonomy" id="1330018"/>
    <lineage>
        <taxon>Eukaryota</taxon>
        <taxon>Fungi</taxon>
        <taxon>Dikarya</taxon>
        <taxon>Basidiomycota</taxon>
        <taxon>Agaricomycotina</taxon>
        <taxon>Dacrymycetes</taxon>
        <taxon>Dacrymycetales</taxon>
        <taxon>Dacrymycetaceae</taxon>
        <taxon>Calocera</taxon>
    </lineage>
</organism>
<dbReference type="InterPro" id="IPR007080">
    <property type="entry name" value="RNA_pol_Rpb1_1"/>
</dbReference>
<keyword evidence="5 12" id="KW-0548">Nucleotidyltransferase</keyword>
<comment type="subcellular location">
    <subcellularLocation>
        <location evidence="1">Nucleus</location>
    </subcellularLocation>
</comment>
<name>A0A167M654_CALVF</name>
<dbReference type="PANTHER" id="PTHR19376:SF11">
    <property type="entry name" value="DNA-DIRECTED RNA POLYMERASE I SUBUNIT RPA1"/>
    <property type="match status" value="1"/>
</dbReference>
<dbReference type="InterPro" id="IPR006592">
    <property type="entry name" value="RNA_pol_N"/>
</dbReference>
<dbReference type="InterPro" id="IPR047107">
    <property type="entry name" value="DNA-dir_RNA_pol1_lsu_C"/>
</dbReference>
<feature type="compositionally biased region" description="Acidic residues" evidence="13">
    <location>
        <begin position="1429"/>
        <end position="1438"/>
    </location>
</feature>
<dbReference type="InterPro" id="IPR007081">
    <property type="entry name" value="RNA_pol_Rpb1_5"/>
</dbReference>
<dbReference type="GO" id="GO:0046872">
    <property type="term" value="F:metal ion binding"/>
    <property type="evidence" value="ECO:0007669"/>
    <property type="project" value="UniProtKB-KW"/>
</dbReference>
<dbReference type="EC" id="2.7.7.6" evidence="12"/>
<dbReference type="Pfam" id="PF04998">
    <property type="entry name" value="RNA_pol_Rpb1_5"/>
    <property type="match status" value="1"/>
</dbReference>
<keyword evidence="7" id="KW-0862">Zinc</keyword>
<dbReference type="PANTHER" id="PTHR19376">
    <property type="entry name" value="DNA-DIRECTED RNA POLYMERASE"/>
    <property type="match status" value="1"/>
</dbReference>